<dbReference type="InterPro" id="IPR006439">
    <property type="entry name" value="HAD-SF_hydro_IA"/>
</dbReference>
<proteinExistence type="predicted"/>
<dbReference type="NCBIfam" id="TIGR01509">
    <property type="entry name" value="HAD-SF-IA-v3"/>
    <property type="match status" value="1"/>
</dbReference>
<dbReference type="SFLD" id="SFLDG01129">
    <property type="entry name" value="C1.5:_HAD__Beta-PGM__Phosphata"/>
    <property type="match status" value="1"/>
</dbReference>
<protein>
    <submittedName>
        <fullName evidence="1">HAD family phosphatase</fullName>
    </submittedName>
</protein>
<name>A0A6B3RR65_9RHOB</name>
<comment type="caution">
    <text evidence="1">The sequence shown here is derived from an EMBL/GenBank/DDBJ whole genome shotgun (WGS) entry which is preliminary data.</text>
</comment>
<gene>
    <name evidence="1" type="ORF">G3572_20920</name>
</gene>
<dbReference type="RefSeq" id="WP_164615511.1">
    <property type="nucleotide sequence ID" value="NZ_JAAIKE010000015.1"/>
</dbReference>
<dbReference type="PANTHER" id="PTHR43481:SF4">
    <property type="entry name" value="GLYCEROL-1-PHOSPHATE PHOSPHOHYDROLASE 1-RELATED"/>
    <property type="match status" value="1"/>
</dbReference>
<dbReference type="CDD" id="cd07505">
    <property type="entry name" value="HAD_BPGM-like"/>
    <property type="match status" value="1"/>
</dbReference>
<dbReference type="Proteomes" id="UP000481421">
    <property type="component" value="Unassembled WGS sequence"/>
</dbReference>
<reference evidence="1 2" key="1">
    <citation type="submission" date="2020-02" db="EMBL/GenBank/DDBJ databases">
        <title>Rhodobacter algicola sp. nov., isolated from microalga culture.</title>
        <authorList>
            <person name="Park C.-Y."/>
        </authorList>
    </citation>
    <scope>NUCLEOTIDE SEQUENCE [LARGE SCALE GENOMIC DNA]</scope>
    <source>
        <strain evidence="1 2">ETT8</strain>
    </source>
</reference>
<dbReference type="InterPro" id="IPR023214">
    <property type="entry name" value="HAD_sf"/>
</dbReference>
<sequence>MRPLPATASDTGMHPLPAALLFDCDGTLVLTADLHYKAISLAVARQGHQMPRDWYMSFTGLGRRDLFRRFAAEASARFDMDRLVEDSVALTVDLTGHVRENPLVAGLARRAFGRLPMAVVINSEGSIARAVLAETRLSVLFDCIVTVEDAQRPKPAPDLYLAAAARLGAPPSGCLVLEDSDQGIDAARSAGMMWADVRSPDWPDRCNGLLSMLGD</sequence>
<dbReference type="EMBL" id="JAAIKE010000015">
    <property type="protein sequence ID" value="NEX48664.1"/>
    <property type="molecule type" value="Genomic_DNA"/>
</dbReference>
<dbReference type="GO" id="GO:0050308">
    <property type="term" value="F:sugar-phosphatase activity"/>
    <property type="evidence" value="ECO:0007669"/>
    <property type="project" value="TreeGrafter"/>
</dbReference>
<dbReference type="Pfam" id="PF00702">
    <property type="entry name" value="Hydrolase"/>
    <property type="match status" value="1"/>
</dbReference>
<evidence type="ECO:0000313" key="1">
    <source>
        <dbReference type="EMBL" id="NEX48664.1"/>
    </source>
</evidence>
<dbReference type="SUPFAM" id="SSF56784">
    <property type="entry name" value="HAD-like"/>
    <property type="match status" value="1"/>
</dbReference>
<dbReference type="SFLD" id="SFLDS00003">
    <property type="entry name" value="Haloacid_Dehalogenase"/>
    <property type="match status" value="1"/>
</dbReference>
<evidence type="ECO:0000313" key="2">
    <source>
        <dbReference type="Proteomes" id="UP000481421"/>
    </source>
</evidence>
<dbReference type="AlphaFoldDB" id="A0A6B3RR65"/>
<accession>A0A6B3RR65</accession>
<dbReference type="PANTHER" id="PTHR43481">
    <property type="entry name" value="FRUCTOSE-1-PHOSPHATE PHOSPHATASE"/>
    <property type="match status" value="1"/>
</dbReference>
<dbReference type="Gene3D" id="3.40.50.1000">
    <property type="entry name" value="HAD superfamily/HAD-like"/>
    <property type="match status" value="1"/>
</dbReference>
<dbReference type="InterPro" id="IPR036412">
    <property type="entry name" value="HAD-like_sf"/>
</dbReference>
<organism evidence="1 2">
    <name type="scientific">Pseudotabrizicola algicola</name>
    <dbReference type="NCBI Taxonomy" id="2709381"/>
    <lineage>
        <taxon>Bacteria</taxon>
        <taxon>Pseudomonadati</taxon>
        <taxon>Pseudomonadota</taxon>
        <taxon>Alphaproteobacteria</taxon>
        <taxon>Rhodobacterales</taxon>
        <taxon>Paracoccaceae</taxon>
        <taxon>Pseudotabrizicola</taxon>
    </lineage>
</organism>
<dbReference type="InterPro" id="IPR051806">
    <property type="entry name" value="HAD-like_SPP"/>
</dbReference>
<dbReference type="Gene3D" id="1.10.150.240">
    <property type="entry name" value="Putative phosphatase, domain 2"/>
    <property type="match status" value="1"/>
</dbReference>
<keyword evidence="2" id="KW-1185">Reference proteome</keyword>
<dbReference type="InterPro" id="IPR023198">
    <property type="entry name" value="PGP-like_dom2"/>
</dbReference>